<comment type="caution">
    <text evidence="1">The sequence shown here is derived from an EMBL/GenBank/DDBJ whole genome shotgun (WGS) entry which is preliminary data.</text>
</comment>
<evidence type="ECO:0000313" key="2">
    <source>
        <dbReference type="Proteomes" id="UP000032289"/>
    </source>
</evidence>
<dbReference type="InterPro" id="IPR027607">
    <property type="entry name" value="Surf_Exclu_SEC10/PgrA"/>
</dbReference>
<dbReference type="Proteomes" id="UP000032289">
    <property type="component" value="Unassembled WGS sequence"/>
</dbReference>
<sequence length="627" mass="67388" precursor="true">MNKASAAVKSANKAKKVASSANHVANSAAKAAHSASATKAAKTTSSVAKRAVSYTKTASLKASNVYAQAKVVSGSYTKVMNSSSALKTYGQKINSGVLTARSSAVTHYADLENYALQSIILKKDDEVAMTSAITEMQKDDATYRSSLQKLGLTSAQATSALKSAFETERSVINQTAGDRLNSLKSEPKSTKQAISNAVQSLAVANQVTSSAYNAIINQADSANAVISSAKSVQAKADYSASVSASVALAAAQKAHDTDATVSADKTAVKDAQAKVNAAQKIIDDKATGVPYIATPNNSDDSNKAFTGTHLITRTENLPTQVKDPKITTEQQDEYGQMHFFGYKETSADDTAVIKGQLTNTQQQALADYAVTLINNWRKSQGLSALVWSKLTQDLTVQNAINRMNAKIGDTHTSQTSLSTSFKKTISDNGMIYGGENMGIGSSDESFFGYNTTMLSLKVDILNTVTSMIYQDGDSSWGHLTNFKNANSIGVAAQVNKDPETSNDYPYLLMFNFYNMAQVWDDTSNMAVTPDFTGPKFTLTFESTYRSEINPTEKDYGNLNTAQSMLNDVNTQSVKDQKVIDAILTSAKATIAQQLKDAQAKNFQLTTLQLLIFVRIMIICFIKKRGTF</sequence>
<dbReference type="NCBIfam" id="TIGR04320">
    <property type="entry name" value="Surf_Exclu_PgrA"/>
    <property type="match status" value="1"/>
</dbReference>
<organism evidence="1 2">
    <name type="scientific">Weissella cibaria</name>
    <dbReference type="NCBI Taxonomy" id="137591"/>
    <lineage>
        <taxon>Bacteria</taxon>
        <taxon>Bacillati</taxon>
        <taxon>Bacillota</taxon>
        <taxon>Bacilli</taxon>
        <taxon>Lactobacillales</taxon>
        <taxon>Lactobacillaceae</taxon>
        <taxon>Weissella</taxon>
    </lineage>
</organism>
<proteinExistence type="predicted"/>
<dbReference type="EMBL" id="JWHT01000047">
    <property type="protein sequence ID" value="KIU21639.1"/>
    <property type="molecule type" value="Genomic_DNA"/>
</dbReference>
<reference evidence="1 2" key="1">
    <citation type="journal article" date="2015" name="Microbiology (Mosc.)">
        <title>Genomics of the Weissella cibaria species with an examination of its metabolic traits.</title>
        <authorList>
            <person name="Lynch K.M."/>
            <person name="Lucid A."/>
            <person name="Arendt E.K."/>
            <person name="Sleator R.D."/>
            <person name="Lucey B."/>
            <person name="Coffey A."/>
        </authorList>
    </citation>
    <scope>NUCLEOTIDE SEQUENCE [LARGE SCALE GENOMIC DNA]</scope>
    <source>
        <strain evidence="1 2">AB3b</strain>
    </source>
</reference>
<accession>A0A0D1K9D1</accession>
<evidence type="ECO:0008006" key="3">
    <source>
        <dbReference type="Google" id="ProtNLM"/>
    </source>
</evidence>
<gene>
    <name evidence="1" type="ORF">ab3b_01884</name>
</gene>
<name>A0A0D1K9D1_9LACO</name>
<dbReference type="PATRIC" id="fig|137591.24.peg.1826"/>
<dbReference type="AlphaFoldDB" id="A0A0D1K9D1"/>
<protein>
    <recommendedName>
        <fullName evidence="3">SEC10/PgrA surface exclusion domain-containing protein</fullName>
    </recommendedName>
</protein>
<evidence type="ECO:0000313" key="1">
    <source>
        <dbReference type="EMBL" id="KIU21639.1"/>
    </source>
</evidence>